<dbReference type="SUPFAM" id="SSF53474">
    <property type="entry name" value="alpha/beta-Hydrolases"/>
    <property type="match status" value="1"/>
</dbReference>
<evidence type="ECO:0000313" key="2">
    <source>
        <dbReference type="EMBL" id="KAF2808491.1"/>
    </source>
</evidence>
<dbReference type="RefSeq" id="XP_033575455.1">
    <property type="nucleotide sequence ID" value="XM_033720291.1"/>
</dbReference>
<feature type="compositionally biased region" description="Pro residues" evidence="1">
    <location>
        <begin position="21"/>
        <end position="33"/>
    </location>
</feature>
<reference evidence="4" key="3">
    <citation type="submission" date="2025-04" db="UniProtKB">
        <authorList>
            <consortium name="RefSeq"/>
        </authorList>
    </citation>
    <scope>IDENTIFICATION</scope>
    <source>
        <strain evidence="4">CBS 304.34</strain>
    </source>
</reference>
<feature type="compositionally biased region" description="Basic residues" evidence="1">
    <location>
        <begin position="94"/>
        <end position="106"/>
    </location>
</feature>
<feature type="region of interest" description="Disordered" evidence="1">
    <location>
        <begin position="83"/>
        <end position="106"/>
    </location>
</feature>
<evidence type="ECO:0000313" key="4">
    <source>
        <dbReference type="RefSeq" id="XP_033575455.1"/>
    </source>
</evidence>
<feature type="compositionally biased region" description="Low complexity" evidence="1">
    <location>
        <begin position="1"/>
        <end position="20"/>
    </location>
</feature>
<protein>
    <submittedName>
        <fullName evidence="2 4">Uncharacterized protein</fullName>
    </submittedName>
</protein>
<dbReference type="InterPro" id="IPR029058">
    <property type="entry name" value="AB_hydrolase_fold"/>
</dbReference>
<reference evidence="2 4" key="1">
    <citation type="journal article" date="2020" name="Stud. Mycol.">
        <title>101 Dothideomycetes genomes: a test case for predicting lifestyles and emergence of pathogens.</title>
        <authorList>
            <person name="Haridas S."/>
            <person name="Albert R."/>
            <person name="Binder M."/>
            <person name="Bloem J."/>
            <person name="Labutti K."/>
            <person name="Salamov A."/>
            <person name="Andreopoulos B."/>
            <person name="Baker S."/>
            <person name="Barry K."/>
            <person name="Bills G."/>
            <person name="Bluhm B."/>
            <person name="Cannon C."/>
            <person name="Castanera R."/>
            <person name="Culley D."/>
            <person name="Daum C."/>
            <person name="Ezra D."/>
            <person name="Gonzalez J."/>
            <person name="Henrissat B."/>
            <person name="Kuo A."/>
            <person name="Liang C."/>
            <person name="Lipzen A."/>
            <person name="Lutzoni F."/>
            <person name="Magnuson J."/>
            <person name="Mondo S."/>
            <person name="Nolan M."/>
            <person name="Ohm R."/>
            <person name="Pangilinan J."/>
            <person name="Park H.-J."/>
            <person name="Ramirez L."/>
            <person name="Alfaro M."/>
            <person name="Sun H."/>
            <person name="Tritt A."/>
            <person name="Yoshinaga Y."/>
            <person name="Zwiers L.-H."/>
            <person name="Turgeon B."/>
            <person name="Goodwin S."/>
            <person name="Spatafora J."/>
            <person name="Crous P."/>
            <person name="Grigoriev I."/>
        </authorList>
    </citation>
    <scope>NUCLEOTIDE SEQUENCE</scope>
    <source>
        <strain evidence="2 4">CBS 304.34</strain>
    </source>
</reference>
<keyword evidence="3" id="KW-1185">Reference proteome</keyword>
<dbReference type="OrthoDB" id="408373at2759"/>
<dbReference type="EMBL" id="MU003703">
    <property type="protein sequence ID" value="KAF2808491.1"/>
    <property type="molecule type" value="Genomic_DNA"/>
</dbReference>
<proteinExistence type="predicted"/>
<dbReference type="Gene3D" id="3.40.50.1820">
    <property type="entry name" value="alpha/beta hydrolase"/>
    <property type="match status" value="1"/>
</dbReference>
<accession>A0A6A6YI65</accession>
<evidence type="ECO:0000256" key="1">
    <source>
        <dbReference type="SAM" id="MobiDB-lite"/>
    </source>
</evidence>
<feature type="region of interest" description="Disordered" evidence="1">
    <location>
        <begin position="1"/>
        <end position="38"/>
    </location>
</feature>
<name>A0A6A6YI65_9PEZI</name>
<dbReference type="GeneID" id="54461184"/>
<reference evidence="4" key="2">
    <citation type="submission" date="2020-04" db="EMBL/GenBank/DDBJ databases">
        <authorList>
            <consortium name="NCBI Genome Project"/>
        </authorList>
    </citation>
    <scope>NUCLEOTIDE SEQUENCE</scope>
    <source>
        <strain evidence="4">CBS 304.34</strain>
    </source>
</reference>
<organism evidence="2">
    <name type="scientific">Mytilinidion resinicola</name>
    <dbReference type="NCBI Taxonomy" id="574789"/>
    <lineage>
        <taxon>Eukaryota</taxon>
        <taxon>Fungi</taxon>
        <taxon>Dikarya</taxon>
        <taxon>Ascomycota</taxon>
        <taxon>Pezizomycotina</taxon>
        <taxon>Dothideomycetes</taxon>
        <taxon>Pleosporomycetidae</taxon>
        <taxon>Mytilinidiales</taxon>
        <taxon>Mytilinidiaceae</taxon>
        <taxon>Mytilinidion</taxon>
    </lineage>
</organism>
<gene>
    <name evidence="2 4" type="ORF">BDZ99DRAFT_464360</name>
</gene>
<evidence type="ECO:0000313" key="3">
    <source>
        <dbReference type="Proteomes" id="UP000504636"/>
    </source>
</evidence>
<dbReference type="Proteomes" id="UP000504636">
    <property type="component" value="Unplaced"/>
</dbReference>
<sequence>MSTPIKKPTPTTPSAKSTTAPPCPPRPPKPPPILLHKSASSSAYYDRLIAHYSARGHPCYAPDMPGFGNSFDPSAADVAAIHARGTGRGGGRAPRAHRGPGRGRRP</sequence>
<dbReference type="AlphaFoldDB" id="A0A6A6YI65"/>